<evidence type="ECO:0000313" key="5">
    <source>
        <dbReference type="Proteomes" id="UP000321155"/>
    </source>
</evidence>
<evidence type="ECO:0000313" key="2">
    <source>
        <dbReference type="EMBL" id="ALU39473.1"/>
    </source>
</evidence>
<gene>
    <name evidence="3" type="primary">wecD</name>
    <name evidence="2" type="ORF">AS188_06580</name>
    <name evidence="3" type="ORF">KFL01_11910</name>
</gene>
<dbReference type="EMBL" id="BJZR01000024">
    <property type="protein sequence ID" value="GEO91885.1"/>
    <property type="molecule type" value="Genomic_DNA"/>
</dbReference>
<accession>A0A0U2YVA6</accession>
<keyword evidence="2" id="KW-0808">Transferase</keyword>
<evidence type="ECO:0000259" key="1">
    <source>
        <dbReference type="PROSITE" id="PS51186"/>
    </source>
</evidence>
<dbReference type="PANTHER" id="PTHR43415">
    <property type="entry name" value="SPERMIDINE N(1)-ACETYLTRANSFERASE"/>
    <property type="match status" value="1"/>
</dbReference>
<dbReference type="InterPro" id="IPR000182">
    <property type="entry name" value="GNAT_dom"/>
</dbReference>
<reference evidence="2 4" key="1">
    <citation type="submission" date="2015-11" db="EMBL/GenBank/DDBJ databases">
        <title>Complete Genome Sequence of Kocuria flava strain HO-9041.</title>
        <authorList>
            <person name="Zhou M."/>
            <person name="Dai J."/>
        </authorList>
    </citation>
    <scope>NUCLEOTIDE SEQUENCE [LARGE SCALE GENOMIC DNA]</scope>
    <source>
        <strain evidence="2 4">HO-9041</strain>
    </source>
</reference>
<dbReference type="PROSITE" id="PS51186">
    <property type="entry name" value="GNAT"/>
    <property type="match status" value="1"/>
</dbReference>
<dbReference type="EMBL" id="CP013254">
    <property type="protein sequence ID" value="ALU39473.1"/>
    <property type="molecule type" value="Genomic_DNA"/>
</dbReference>
<dbReference type="Gene3D" id="3.40.630.30">
    <property type="match status" value="1"/>
</dbReference>
<dbReference type="OrthoDB" id="9132139at2"/>
<dbReference type="PANTHER" id="PTHR43415:SF4">
    <property type="entry name" value="N-ACETYLTRANSFERASE DOMAIN-CONTAINING PROTEIN"/>
    <property type="match status" value="1"/>
</dbReference>
<keyword evidence="5" id="KW-1185">Reference proteome</keyword>
<sequence>MRIDGERVRLRDWTEADLAAYEAWIVPPEDGGEHAWQRTDGPFYPNFTAESAQRWLTVLRGHVEQADWPDPRETMVVADARDDRFIGQVSWYWTEKPTEDPGTGTHLLPLRSLGITIYSPEHWRGGWGTEALRLWIDHLFARSDSHRLDLETWTGNEGMCRVARKLGLTEEARFRRARKVAGQFHDRLFFGVLREEWQGPGGAGAASSPSPGDT</sequence>
<proteinExistence type="predicted"/>
<dbReference type="Proteomes" id="UP000321155">
    <property type="component" value="Unassembled WGS sequence"/>
</dbReference>
<dbReference type="InterPro" id="IPR016181">
    <property type="entry name" value="Acyl_CoA_acyltransferase"/>
</dbReference>
<protein>
    <submittedName>
        <fullName evidence="2 3">Acetyltransferase</fullName>
    </submittedName>
</protein>
<dbReference type="SUPFAM" id="SSF55729">
    <property type="entry name" value="Acyl-CoA N-acyltransferases (Nat)"/>
    <property type="match status" value="1"/>
</dbReference>
<dbReference type="Proteomes" id="UP000057181">
    <property type="component" value="Chromosome"/>
</dbReference>
<organism evidence="2 4">
    <name type="scientific">Kocuria flava</name>
    <dbReference type="NCBI Taxonomy" id="446860"/>
    <lineage>
        <taxon>Bacteria</taxon>
        <taxon>Bacillati</taxon>
        <taxon>Actinomycetota</taxon>
        <taxon>Actinomycetes</taxon>
        <taxon>Micrococcales</taxon>
        <taxon>Micrococcaceae</taxon>
        <taxon>Kocuria</taxon>
    </lineage>
</organism>
<dbReference type="GO" id="GO:0016747">
    <property type="term" value="F:acyltransferase activity, transferring groups other than amino-acyl groups"/>
    <property type="evidence" value="ECO:0007669"/>
    <property type="project" value="InterPro"/>
</dbReference>
<dbReference type="AlphaFoldDB" id="A0A0U2YVA6"/>
<feature type="domain" description="N-acetyltransferase" evidence="1">
    <location>
        <begin position="8"/>
        <end position="191"/>
    </location>
</feature>
<evidence type="ECO:0000313" key="4">
    <source>
        <dbReference type="Proteomes" id="UP000057181"/>
    </source>
</evidence>
<evidence type="ECO:0000313" key="3">
    <source>
        <dbReference type="EMBL" id="GEO91885.1"/>
    </source>
</evidence>
<dbReference type="STRING" id="446860.AS188_06580"/>
<dbReference type="RefSeq" id="WP_058858183.1">
    <property type="nucleotide sequence ID" value="NZ_BJZR01000024.1"/>
</dbReference>
<dbReference type="KEGG" id="kfv:AS188_06580"/>
<name>A0A0U2YVA6_9MICC</name>
<reference evidence="3 5" key="2">
    <citation type="submission" date="2019-07" db="EMBL/GenBank/DDBJ databases">
        <title>Whole genome shotgun sequence of Kocuria flava NBRC 107626.</title>
        <authorList>
            <person name="Hosoyama A."/>
            <person name="Uohara A."/>
            <person name="Ohji S."/>
            <person name="Ichikawa N."/>
        </authorList>
    </citation>
    <scope>NUCLEOTIDE SEQUENCE [LARGE SCALE GENOMIC DNA]</scope>
    <source>
        <strain evidence="3 5">NBRC 107626</strain>
    </source>
</reference>
<dbReference type="Pfam" id="PF13302">
    <property type="entry name" value="Acetyltransf_3"/>
    <property type="match status" value="1"/>
</dbReference>